<comment type="similarity">
    <text evidence="2">Belongs to the MnmA/TRMU family.</text>
</comment>
<evidence type="ECO:0000256" key="2">
    <source>
        <dbReference type="ARBA" id="ARBA00006191"/>
    </source>
</evidence>
<dbReference type="Gene3D" id="3.40.50.620">
    <property type="entry name" value="HUPs"/>
    <property type="match status" value="1"/>
</dbReference>
<dbReference type="Pfam" id="PF20259">
    <property type="entry name" value="tRNA_Me_trans_M"/>
    <property type="match status" value="1"/>
</dbReference>
<dbReference type="GO" id="GO:0005524">
    <property type="term" value="F:ATP binding"/>
    <property type="evidence" value="ECO:0007669"/>
    <property type="project" value="UniProtKB-KW"/>
</dbReference>
<dbReference type="FunFam" id="3.40.50.620:FF:000115">
    <property type="entry name" value="tRNA-specific 2-thiouridylase MnmA"/>
    <property type="match status" value="1"/>
</dbReference>
<protein>
    <recommendedName>
        <fullName evidence="3">tRNA-5-taurinomethyluridine 2-sulfurtransferase</fullName>
        <ecNumber evidence="3">2.8.1.14</ecNumber>
    </recommendedName>
</protein>
<dbReference type="FunFam" id="2.30.30.280:FF:000001">
    <property type="entry name" value="tRNA-specific 2-thiouridylase MnmA"/>
    <property type="match status" value="1"/>
</dbReference>
<evidence type="ECO:0000256" key="3">
    <source>
        <dbReference type="ARBA" id="ARBA00011953"/>
    </source>
</evidence>
<keyword evidence="6" id="KW-0819">tRNA processing</keyword>
<keyword evidence="7" id="KW-0547">Nucleotide-binding</keyword>
<dbReference type="InterPro" id="IPR004506">
    <property type="entry name" value="MnmA-like"/>
</dbReference>
<dbReference type="InterPro" id="IPR023382">
    <property type="entry name" value="MnmA-like_central_sf"/>
</dbReference>
<dbReference type="Gene3D" id="2.30.30.280">
    <property type="entry name" value="Adenine nucleotide alpha hydrolases-like domains"/>
    <property type="match status" value="1"/>
</dbReference>
<dbReference type="Proteomes" id="UP000243052">
    <property type="component" value="Chromosome vii"/>
</dbReference>
<evidence type="ECO:0000256" key="4">
    <source>
        <dbReference type="ARBA" id="ARBA00022555"/>
    </source>
</evidence>
<feature type="domain" description="tRNA-specific 2-thiouridylase MnmA-like central" evidence="13">
    <location>
        <begin position="238"/>
        <end position="311"/>
    </location>
</feature>
<evidence type="ECO:0000256" key="9">
    <source>
        <dbReference type="ARBA" id="ARBA00022884"/>
    </source>
</evidence>
<dbReference type="PANTHER" id="PTHR11933">
    <property type="entry name" value="TRNA 5-METHYLAMINOMETHYL-2-THIOURIDYLATE -METHYLTRANSFERASE"/>
    <property type="match status" value="1"/>
</dbReference>
<keyword evidence="5" id="KW-0808">Transferase</keyword>
<dbReference type="RefSeq" id="XP_017989120.1">
    <property type="nucleotide sequence ID" value="XM_018133717.1"/>
</dbReference>
<organism evidence="14 15">
    <name type="scientific">Eremothecium sinecaudum</name>
    <dbReference type="NCBI Taxonomy" id="45286"/>
    <lineage>
        <taxon>Eukaryota</taxon>
        <taxon>Fungi</taxon>
        <taxon>Dikarya</taxon>
        <taxon>Ascomycota</taxon>
        <taxon>Saccharomycotina</taxon>
        <taxon>Saccharomycetes</taxon>
        <taxon>Saccharomycetales</taxon>
        <taxon>Saccharomycetaceae</taxon>
        <taxon>Eremothecium</taxon>
    </lineage>
</organism>
<dbReference type="InterPro" id="IPR046884">
    <property type="entry name" value="MnmA-like_central"/>
</dbReference>
<evidence type="ECO:0000256" key="6">
    <source>
        <dbReference type="ARBA" id="ARBA00022694"/>
    </source>
</evidence>
<dbReference type="InterPro" id="IPR014729">
    <property type="entry name" value="Rossmann-like_a/b/a_fold"/>
</dbReference>
<dbReference type="GO" id="GO:0005739">
    <property type="term" value="C:mitochondrion"/>
    <property type="evidence" value="ECO:0007669"/>
    <property type="project" value="TreeGrafter"/>
</dbReference>
<keyword evidence="9" id="KW-0694">RNA-binding</keyword>
<keyword evidence="15" id="KW-1185">Reference proteome</keyword>
<dbReference type="OrthoDB" id="3685at2759"/>
<keyword evidence="8" id="KW-0067">ATP-binding</keyword>
<name>A0A0X8HV74_9SACH</name>
<dbReference type="GO" id="GO:0000049">
    <property type="term" value="F:tRNA binding"/>
    <property type="evidence" value="ECO:0007669"/>
    <property type="project" value="UniProtKB-KW"/>
</dbReference>
<dbReference type="GO" id="GO:0016783">
    <property type="term" value="F:sulfurtransferase activity"/>
    <property type="evidence" value="ECO:0007669"/>
    <property type="project" value="InterPro"/>
</dbReference>
<dbReference type="Pfam" id="PF03054">
    <property type="entry name" value="tRNA_Me_trans"/>
    <property type="match status" value="1"/>
</dbReference>
<reference evidence="14 15" key="1">
    <citation type="submission" date="2016-01" db="EMBL/GenBank/DDBJ databases">
        <title>Genome sequence of the yeast Holleya sinecauda.</title>
        <authorList>
            <person name="Dietrich F.S."/>
        </authorList>
    </citation>
    <scope>NUCLEOTIDE SEQUENCE [LARGE SCALE GENOMIC DNA]</scope>
    <source>
        <strain evidence="14 15">ATCC 58844</strain>
    </source>
</reference>
<keyword evidence="4" id="KW-0820">tRNA-binding</keyword>
<dbReference type="CDD" id="cd01998">
    <property type="entry name" value="MnmA_TRMU-like"/>
    <property type="match status" value="1"/>
</dbReference>
<evidence type="ECO:0000256" key="1">
    <source>
        <dbReference type="ARBA" id="ARBA00003986"/>
    </source>
</evidence>
<evidence type="ECO:0000256" key="8">
    <source>
        <dbReference type="ARBA" id="ARBA00022840"/>
    </source>
</evidence>
<dbReference type="EMBL" id="CP014247">
    <property type="protein sequence ID" value="AMD22124.1"/>
    <property type="molecule type" value="Genomic_DNA"/>
</dbReference>
<accession>A0A0X8HV74</accession>
<dbReference type="NCBIfam" id="NF001138">
    <property type="entry name" value="PRK00143.1"/>
    <property type="match status" value="1"/>
</dbReference>
<dbReference type="AlphaFoldDB" id="A0A0X8HV74"/>
<dbReference type="Gene3D" id="2.40.30.10">
    <property type="entry name" value="Translation factors"/>
    <property type="match status" value="1"/>
</dbReference>
<dbReference type="EC" id="2.8.1.14" evidence="3"/>
<feature type="domain" description="tRNA-specific 2-thiouridylase MnmA-like C-terminal" evidence="12">
    <location>
        <begin position="346"/>
        <end position="404"/>
    </location>
</feature>
<sequence length="406" mass="46342">MLKRFADICAKRSVDSYLKQSFPSKFDNVVVAMSSGVDSSLCAALYSSFPNVRGIYMQNWSQQADARSSEEKDTPCYERDWKDVQKVGAHLNIPVERTNFENDYWLDVFEPMLKQYESGFTPNPDVNCNRFVKFGALRTLLDKKYGKDNYWLVTGHYARILSHTDTLEPHLLRSYYAAKDQSYYLSQIDPTYLSRLLMPMGHLLKAEVRQWASELSLPTASKPDSQGICFVNQQGPFKNFLKEYLPANPGDIITVDELTHERKVWGKHDGLWSYTIGQKIGLSMPQGDPRYKGAWYVSDKSISRNELIIVRGQNNPALYKSALTVSEFIPLGHTEEVRDSMDDAVSKGNLYIQFRSLQRPIKVTRYDWQQSVIRLHLAEDQRAIAPGQFCTVYSGPRVLGSGPISP</sequence>
<gene>
    <name evidence="14" type="ORF">AW171_hschr74137</name>
</gene>
<dbReference type="GeneID" id="28725457"/>
<evidence type="ECO:0000313" key="15">
    <source>
        <dbReference type="Proteomes" id="UP000243052"/>
    </source>
</evidence>
<evidence type="ECO:0000313" key="14">
    <source>
        <dbReference type="EMBL" id="AMD22124.1"/>
    </source>
</evidence>
<dbReference type="Pfam" id="PF20258">
    <property type="entry name" value="tRNA_Me_trans_C"/>
    <property type="match status" value="1"/>
</dbReference>
<proteinExistence type="inferred from homology"/>
<dbReference type="InterPro" id="IPR046885">
    <property type="entry name" value="MnmA-like_C"/>
</dbReference>
<dbReference type="GO" id="GO:0002143">
    <property type="term" value="P:tRNA wobble position uridine thiolation"/>
    <property type="evidence" value="ECO:0007669"/>
    <property type="project" value="TreeGrafter"/>
</dbReference>
<keyword evidence="10" id="KW-1015">Disulfide bond</keyword>
<evidence type="ECO:0000256" key="10">
    <source>
        <dbReference type="ARBA" id="ARBA00023157"/>
    </source>
</evidence>
<dbReference type="STRING" id="45286.A0A0X8HV74"/>
<comment type="function">
    <text evidence="1">Catalyzes the 2-thiolation of uridine at the wobble position (U34) of mitochondrial tRNA(Lys), tRNA(Glu) and tRNA(Gln). Required for the formation of 5-taurinomethyl-2-thiouridine (tm5s2U) of mitochondrial tRNA(Lys), tRNA(Glu), and tRNA(Gln) at the wobble position. ATP is required to activate the C2 atom of the wobble base.</text>
</comment>
<evidence type="ECO:0000256" key="11">
    <source>
        <dbReference type="ARBA" id="ARBA00049564"/>
    </source>
</evidence>
<dbReference type="PANTHER" id="PTHR11933:SF5">
    <property type="entry name" value="MITOCHONDRIAL TRNA-SPECIFIC 2-THIOURIDYLASE 1"/>
    <property type="match status" value="1"/>
</dbReference>
<comment type="catalytic activity">
    <reaction evidence="11">
        <text>5-taurinomethyluridine(34) in tRNA + S-sulfanyl-L-cysteinyl-[protein] + AH2 + ATP = 5-taurinomethyl-2-thiouridine(34) in tRNA + L-cysteinyl-[protein] + A + AMP + diphosphate + H(+)</text>
        <dbReference type="Rhea" id="RHEA:47040"/>
        <dbReference type="Rhea" id="RHEA-COMP:10131"/>
        <dbReference type="Rhea" id="RHEA-COMP:11726"/>
        <dbReference type="Rhea" id="RHEA-COMP:11732"/>
        <dbReference type="Rhea" id="RHEA-COMP:11733"/>
        <dbReference type="ChEBI" id="CHEBI:13193"/>
        <dbReference type="ChEBI" id="CHEBI:15378"/>
        <dbReference type="ChEBI" id="CHEBI:17499"/>
        <dbReference type="ChEBI" id="CHEBI:29950"/>
        <dbReference type="ChEBI" id="CHEBI:30616"/>
        <dbReference type="ChEBI" id="CHEBI:33019"/>
        <dbReference type="ChEBI" id="CHEBI:61963"/>
        <dbReference type="ChEBI" id="CHEBI:87171"/>
        <dbReference type="ChEBI" id="CHEBI:87172"/>
        <dbReference type="ChEBI" id="CHEBI:456215"/>
        <dbReference type="EC" id="2.8.1.14"/>
    </reaction>
</comment>
<evidence type="ECO:0000256" key="7">
    <source>
        <dbReference type="ARBA" id="ARBA00022741"/>
    </source>
</evidence>
<evidence type="ECO:0000259" key="12">
    <source>
        <dbReference type="Pfam" id="PF20258"/>
    </source>
</evidence>
<evidence type="ECO:0000256" key="5">
    <source>
        <dbReference type="ARBA" id="ARBA00022679"/>
    </source>
</evidence>
<dbReference type="NCBIfam" id="TIGR00420">
    <property type="entry name" value="trmU"/>
    <property type="match status" value="1"/>
</dbReference>
<dbReference type="SUPFAM" id="SSF52402">
    <property type="entry name" value="Adenine nucleotide alpha hydrolases-like"/>
    <property type="match status" value="1"/>
</dbReference>
<evidence type="ECO:0000259" key="13">
    <source>
        <dbReference type="Pfam" id="PF20259"/>
    </source>
</evidence>